<keyword evidence="8" id="KW-1185">Reference proteome</keyword>
<organism evidence="7 8">
    <name type="scientific">Methanolobus halotolerans</name>
    <dbReference type="NCBI Taxonomy" id="2052935"/>
    <lineage>
        <taxon>Archaea</taxon>
        <taxon>Methanobacteriati</taxon>
        <taxon>Methanobacteriota</taxon>
        <taxon>Stenosarchaea group</taxon>
        <taxon>Methanomicrobia</taxon>
        <taxon>Methanosarcinales</taxon>
        <taxon>Methanosarcinaceae</taxon>
        <taxon>Methanolobus</taxon>
    </lineage>
</organism>
<dbReference type="CDD" id="cd02980">
    <property type="entry name" value="TRX_Fd_family"/>
    <property type="match status" value="1"/>
</dbReference>
<keyword evidence="5" id="KW-0411">Iron-sulfur</keyword>
<dbReference type="PANTHER" id="PTHR43578">
    <property type="entry name" value="NADH-QUINONE OXIDOREDUCTASE SUBUNIT F"/>
    <property type="match status" value="1"/>
</dbReference>
<dbReference type="Pfam" id="PF01512">
    <property type="entry name" value="Complex1_51K"/>
    <property type="match status" value="1"/>
</dbReference>
<keyword evidence="4" id="KW-0408">Iron</keyword>
<proteinExistence type="inferred from homology"/>
<dbReference type="SUPFAM" id="SSF52833">
    <property type="entry name" value="Thioredoxin-like"/>
    <property type="match status" value="1"/>
</dbReference>
<dbReference type="PANTHER" id="PTHR43578:SF3">
    <property type="entry name" value="NADH-QUINONE OXIDOREDUCTASE SUBUNIT F"/>
    <property type="match status" value="1"/>
</dbReference>
<evidence type="ECO:0000256" key="4">
    <source>
        <dbReference type="ARBA" id="ARBA00023004"/>
    </source>
</evidence>
<evidence type="ECO:0000256" key="3">
    <source>
        <dbReference type="ARBA" id="ARBA00022723"/>
    </source>
</evidence>
<dbReference type="Gene3D" id="3.40.50.11540">
    <property type="entry name" value="NADH-ubiquinone oxidoreductase 51kDa subunit"/>
    <property type="match status" value="1"/>
</dbReference>
<dbReference type="SUPFAM" id="SSF142019">
    <property type="entry name" value="Nqo1 FMN-binding domain-like"/>
    <property type="match status" value="1"/>
</dbReference>
<dbReference type="InterPro" id="IPR011538">
    <property type="entry name" value="Nuo51_FMN-bd"/>
</dbReference>
<dbReference type="GO" id="GO:0008137">
    <property type="term" value="F:NADH dehydrogenase (ubiquinone) activity"/>
    <property type="evidence" value="ECO:0007669"/>
    <property type="project" value="InterPro"/>
</dbReference>
<sequence length="549" mass="60578">MSENLSYLSGRKGLHENLFEISYQLVQANGTPDTQQMQQIAKEYLIGDANIYSTYSFYDLLRPENKNKKAYVCNGSSCLCAGTQSMLKTELKKYLKEEEIGEMTCLGRCHENSAFHYNGHNYSGRDVDDIASVIKSKTVPQEVYATKASGTSVLMQTALTAESFATYLQHLFTLRPGQVLNEIKKAHLRGRGGAGFPMGFKLESTKKAKGKHKFIVCNADEGDPGAYSDRYLLEEQPLRVLLGMLIAGYVSCADTGVIYIRAEYPESQMIIKQSIRELGDQNLLGDNILNSGFSFGLKLIKAQGAYICGEETALLSSIEGQRPEVRIRPPFPSQQGLFNMPAIVNSVETLANVPFILKHGGDAFKRIGTSHSKGTKLVSLDSSFNKPGIYEIEMGTSLKTVIEQSGSGFRKDVKALHIGGPLGGLVPVSNIDSLHISFESFAENGFLLGHASIVGIPESFPMIEYIKHLFQFTAHESCGKCFPCRLGSTRGSELLQKATESDYKIDRQLFSDLLDTMQQGSLCALGSGLPLPVQNVLQYFDRELEDYFE</sequence>
<dbReference type="Gene3D" id="1.20.1440.230">
    <property type="entry name" value="NADH-ubiquinone oxidoreductase 51kDa subunit, iron-sulphur binding domain"/>
    <property type="match status" value="1"/>
</dbReference>
<dbReference type="SUPFAM" id="SSF140490">
    <property type="entry name" value="Nqo1C-terminal domain-like"/>
    <property type="match status" value="1"/>
</dbReference>
<comment type="similarity">
    <text evidence="1">Belongs to the complex I 51 kDa subunit family.</text>
</comment>
<reference evidence="7 8" key="1">
    <citation type="submission" date="2017-11" db="EMBL/GenBank/DDBJ databases">
        <title>Isolation and Characterization of Methanogenic Archaea from Saline Meromictic Lake at Siberia.</title>
        <authorList>
            <person name="Shen Y."/>
            <person name="Huang H.-H."/>
            <person name="Lai M.-C."/>
            <person name="Chen S.-C."/>
        </authorList>
    </citation>
    <scope>NUCLEOTIDE SEQUENCE [LARGE SCALE GENOMIC DNA]</scope>
    <source>
        <strain evidence="7 8">SY-01</strain>
    </source>
</reference>
<dbReference type="Pfam" id="PF10589">
    <property type="entry name" value="NADH_4Fe-4S"/>
    <property type="match status" value="1"/>
</dbReference>
<comment type="caution">
    <text evidence="7">The sequence shown here is derived from an EMBL/GenBank/DDBJ whole genome shotgun (WGS) entry which is preliminary data.</text>
</comment>
<keyword evidence="2" id="KW-0004">4Fe-4S</keyword>
<dbReference type="OrthoDB" id="297477at2157"/>
<dbReference type="AlphaFoldDB" id="A0A4E0Q6W8"/>
<dbReference type="Gene3D" id="3.10.20.600">
    <property type="match status" value="1"/>
</dbReference>
<evidence type="ECO:0000256" key="2">
    <source>
        <dbReference type="ARBA" id="ARBA00022485"/>
    </source>
</evidence>
<gene>
    <name evidence="7" type="ORF">CUN85_03865</name>
</gene>
<dbReference type="InterPro" id="IPR037207">
    <property type="entry name" value="Nuop51_4Fe4S-bd_sf"/>
</dbReference>
<evidence type="ECO:0000313" key="7">
    <source>
        <dbReference type="EMBL" id="TGC10637.1"/>
    </source>
</evidence>
<dbReference type="InterPro" id="IPR001949">
    <property type="entry name" value="NADH-UbQ_OxRdtase_51kDa_CS"/>
</dbReference>
<dbReference type="InterPro" id="IPR036249">
    <property type="entry name" value="Thioredoxin-like_sf"/>
</dbReference>
<keyword evidence="3" id="KW-0479">Metal-binding</keyword>
<evidence type="ECO:0000256" key="1">
    <source>
        <dbReference type="ARBA" id="ARBA00007523"/>
    </source>
</evidence>
<dbReference type="RefSeq" id="WP_135389016.1">
    <property type="nucleotide sequence ID" value="NZ_PGGK01000003.1"/>
</dbReference>
<name>A0A4E0Q6W8_9EURY</name>
<protein>
    <submittedName>
        <fullName evidence="7">Formate dehydrogenase</fullName>
    </submittedName>
</protein>
<dbReference type="GO" id="GO:0051539">
    <property type="term" value="F:4 iron, 4 sulfur cluster binding"/>
    <property type="evidence" value="ECO:0007669"/>
    <property type="project" value="UniProtKB-KW"/>
</dbReference>
<dbReference type="Pfam" id="PF01257">
    <property type="entry name" value="2Fe-2S_thioredx"/>
    <property type="match status" value="1"/>
</dbReference>
<dbReference type="GO" id="GO:0046872">
    <property type="term" value="F:metal ion binding"/>
    <property type="evidence" value="ECO:0007669"/>
    <property type="project" value="UniProtKB-KW"/>
</dbReference>
<dbReference type="SMART" id="SM00928">
    <property type="entry name" value="NADH_4Fe-4S"/>
    <property type="match status" value="1"/>
</dbReference>
<dbReference type="PROSITE" id="PS00645">
    <property type="entry name" value="COMPLEX1_51K_2"/>
    <property type="match status" value="1"/>
</dbReference>
<dbReference type="SUPFAM" id="SSF142984">
    <property type="entry name" value="Nqo1 middle domain-like"/>
    <property type="match status" value="1"/>
</dbReference>
<dbReference type="InterPro" id="IPR019575">
    <property type="entry name" value="Nuop51_4Fe4S-bd"/>
</dbReference>
<accession>A0A4E0Q6W8</accession>
<feature type="domain" description="NADH-ubiquinone oxidoreductase 51kDa subunit iron-sulphur binding" evidence="6">
    <location>
        <begin position="463"/>
        <end position="503"/>
    </location>
</feature>
<dbReference type="GO" id="GO:0010181">
    <property type="term" value="F:FMN binding"/>
    <property type="evidence" value="ECO:0007669"/>
    <property type="project" value="InterPro"/>
</dbReference>
<evidence type="ECO:0000313" key="8">
    <source>
        <dbReference type="Proteomes" id="UP000297295"/>
    </source>
</evidence>
<dbReference type="Proteomes" id="UP000297295">
    <property type="component" value="Unassembled WGS sequence"/>
</dbReference>
<evidence type="ECO:0000256" key="5">
    <source>
        <dbReference type="ARBA" id="ARBA00023014"/>
    </source>
</evidence>
<dbReference type="EMBL" id="PGGK01000003">
    <property type="protein sequence ID" value="TGC10637.1"/>
    <property type="molecule type" value="Genomic_DNA"/>
</dbReference>
<dbReference type="InterPro" id="IPR037225">
    <property type="entry name" value="Nuo51_FMN-bd_sf"/>
</dbReference>
<evidence type="ECO:0000259" key="6">
    <source>
        <dbReference type="SMART" id="SM00928"/>
    </source>
</evidence>